<keyword evidence="6 8" id="KW-1133">Transmembrane helix</keyword>
<dbReference type="OrthoDB" id="338493at2157"/>
<dbReference type="STRING" id="931277.C448_04274"/>
<sequence length="530" mass="54273">MSDAHERRLVNDDGSAFERVSAAVVGLGVLVFLYATASVFGVTSFETEIAGVGLATLFGIVLCATGGIVIVLGVCSRLGWVDTTPNETVGLPVSASFGVLGAIAGSLVGSQLLGGGAMVWLPLTALAAVSLVAVSVLPREDVGSTVPAGGIAIVAGVVLLGGVVGPEWEWNPANLEATFHAPLVVGAMIGLAGLLVTWAAATASAGFGSRGRQSGAYLLMGLNALAMVTIMAALVAFVTLKGASKAFAGIEIGLGVGPEIVGLALPIDWPFVMNVSQGIYVDIPGVLPAIMGTVWIVVGTVLFAVPLGVGAAVFLTEYAEQGRFTRIVEVTTNGLWSTPSIVFGLFGAAFLVPRFGNTNSLLSGILVLGFMLLPLVLITSREALQSVPDEYRDASAALGVSRWQTIRSVVLPAALPGVITGVILGVGRIAGETAPLLLVMAGSPFPSDTPGVFSSFEFSTTPPFVTNDALLTAASALPYQLYATITAGVGAQDAEAFGWGTAFVLLLVVLSFYAVGIALRAYFRSKLHHE</sequence>
<keyword evidence="4 8" id="KW-1003">Cell membrane</keyword>
<dbReference type="PATRIC" id="fig|931277.6.peg.826"/>
<dbReference type="PANTHER" id="PTHR43470">
    <property type="entry name" value="PHOSPHATE TRANSPORT SYSTEM PERMEASE PROTEIN PSTA-RELATED"/>
    <property type="match status" value="1"/>
</dbReference>
<keyword evidence="5 8" id="KW-0812">Transmembrane</keyword>
<reference evidence="10 11" key="1">
    <citation type="journal article" date="2014" name="PLoS Genet.">
        <title>Phylogenetically driven sequencing of extremely halophilic archaea reveals strategies for static and dynamic osmo-response.</title>
        <authorList>
            <person name="Becker E.A."/>
            <person name="Seitzer P.M."/>
            <person name="Tritt A."/>
            <person name="Larsen D."/>
            <person name="Krusor M."/>
            <person name="Yao A.I."/>
            <person name="Wu D."/>
            <person name="Madern D."/>
            <person name="Eisen J.A."/>
            <person name="Darling A.E."/>
            <person name="Facciotti M.T."/>
        </authorList>
    </citation>
    <scope>NUCLEOTIDE SEQUENCE [LARGE SCALE GENOMIC DNA]</scope>
    <source>
        <strain evidence="10 11">DSM 1307</strain>
    </source>
</reference>
<dbReference type="Gene3D" id="1.10.3720.10">
    <property type="entry name" value="MetI-like"/>
    <property type="match status" value="1"/>
</dbReference>
<feature type="transmembrane region" description="Helical" evidence="8">
    <location>
        <begin position="119"/>
        <end position="138"/>
    </location>
</feature>
<feature type="transmembrane region" description="Helical" evidence="8">
    <location>
        <begin position="145"/>
        <end position="164"/>
    </location>
</feature>
<feature type="transmembrane region" description="Helical" evidence="8">
    <location>
        <begin position="184"/>
        <end position="205"/>
    </location>
</feature>
<comment type="caution">
    <text evidence="10">The sequence shown here is derived from an EMBL/GenBank/DDBJ whole genome shotgun (WGS) entry which is preliminary data.</text>
</comment>
<name>M0MTF6_HALMO</name>
<feature type="transmembrane region" description="Helical" evidence="8">
    <location>
        <begin position="217"/>
        <end position="238"/>
    </location>
</feature>
<feature type="domain" description="ABC transmembrane type-1" evidence="9">
    <location>
        <begin position="290"/>
        <end position="518"/>
    </location>
</feature>
<feature type="transmembrane region" description="Helical" evidence="8">
    <location>
        <begin position="294"/>
        <end position="315"/>
    </location>
</feature>
<dbReference type="NCBIfam" id="TIGR00974">
    <property type="entry name" value="3a0107s02c"/>
    <property type="match status" value="1"/>
</dbReference>
<evidence type="ECO:0000313" key="11">
    <source>
        <dbReference type="Proteomes" id="UP000011568"/>
    </source>
</evidence>
<proteinExistence type="inferred from homology"/>
<dbReference type="Pfam" id="PF00528">
    <property type="entry name" value="BPD_transp_1"/>
    <property type="match status" value="1"/>
</dbReference>
<comment type="similarity">
    <text evidence="2 8">Belongs to the binding-protein-dependent transport system permease family. CysTW subfamily.</text>
</comment>
<dbReference type="InterPro" id="IPR035906">
    <property type="entry name" value="MetI-like_sf"/>
</dbReference>
<dbReference type="CDD" id="cd06261">
    <property type="entry name" value="TM_PBP2"/>
    <property type="match status" value="1"/>
</dbReference>
<feature type="transmembrane region" description="Helical" evidence="8">
    <location>
        <begin position="49"/>
        <end position="76"/>
    </location>
</feature>
<dbReference type="PANTHER" id="PTHR43470:SF3">
    <property type="entry name" value="PHOSPHATE TRANSPORT SYSTEM PERMEASE PROTEIN PSTA-RELATED"/>
    <property type="match status" value="1"/>
</dbReference>
<dbReference type="GO" id="GO:0035435">
    <property type="term" value="P:phosphate ion transmembrane transport"/>
    <property type="evidence" value="ECO:0007669"/>
    <property type="project" value="InterPro"/>
</dbReference>
<dbReference type="InterPro" id="IPR000515">
    <property type="entry name" value="MetI-like"/>
</dbReference>
<comment type="subcellular location">
    <subcellularLocation>
        <location evidence="1 8">Cell membrane</location>
        <topology evidence="1 8">Multi-pass membrane protein</topology>
    </subcellularLocation>
</comment>
<dbReference type="AlphaFoldDB" id="M0MTF6"/>
<evidence type="ECO:0000313" key="10">
    <source>
        <dbReference type="EMBL" id="EMA48014.1"/>
    </source>
</evidence>
<dbReference type="GO" id="GO:0005886">
    <property type="term" value="C:plasma membrane"/>
    <property type="evidence" value="ECO:0007669"/>
    <property type="project" value="UniProtKB-SubCell"/>
</dbReference>
<dbReference type="EMBL" id="AOMC01000068">
    <property type="protein sequence ID" value="EMA48014.1"/>
    <property type="molecule type" value="Genomic_DNA"/>
</dbReference>
<evidence type="ECO:0000256" key="2">
    <source>
        <dbReference type="ARBA" id="ARBA00007069"/>
    </source>
</evidence>
<evidence type="ECO:0000256" key="6">
    <source>
        <dbReference type="ARBA" id="ARBA00022989"/>
    </source>
</evidence>
<dbReference type="GO" id="GO:0005315">
    <property type="term" value="F:phosphate transmembrane transporter activity"/>
    <property type="evidence" value="ECO:0007669"/>
    <property type="project" value="InterPro"/>
</dbReference>
<evidence type="ECO:0000256" key="1">
    <source>
        <dbReference type="ARBA" id="ARBA00004651"/>
    </source>
</evidence>
<feature type="transmembrane region" description="Helical" evidence="8">
    <location>
        <begin position="361"/>
        <end position="378"/>
    </location>
</feature>
<feature type="transmembrane region" description="Helical" evidence="8">
    <location>
        <begin position="502"/>
        <end position="523"/>
    </location>
</feature>
<evidence type="ECO:0000259" key="9">
    <source>
        <dbReference type="PROSITE" id="PS50928"/>
    </source>
</evidence>
<keyword evidence="11" id="KW-1185">Reference proteome</keyword>
<feature type="transmembrane region" description="Helical" evidence="8">
    <location>
        <begin position="335"/>
        <end position="355"/>
    </location>
</feature>
<dbReference type="eggNOG" id="arCOG00168">
    <property type="taxonomic scope" value="Archaea"/>
</dbReference>
<dbReference type="Proteomes" id="UP000011568">
    <property type="component" value="Unassembled WGS sequence"/>
</dbReference>
<dbReference type="InterPro" id="IPR005672">
    <property type="entry name" value="Phosphate_PstA"/>
</dbReference>
<keyword evidence="3" id="KW-0813">Transport</keyword>
<dbReference type="RefSeq" id="WP_004052075.1">
    <property type="nucleotide sequence ID" value="NZ_AOMC01000068.1"/>
</dbReference>
<organism evidence="10 11">
    <name type="scientific">Halococcus morrhuae DSM 1307</name>
    <dbReference type="NCBI Taxonomy" id="931277"/>
    <lineage>
        <taxon>Archaea</taxon>
        <taxon>Methanobacteriati</taxon>
        <taxon>Methanobacteriota</taxon>
        <taxon>Stenosarchaea group</taxon>
        <taxon>Halobacteria</taxon>
        <taxon>Halobacteriales</taxon>
        <taxon>Halococcaceae</taxon>
        <taxon>Halococcus</taxon>
    </lineage>
</organism>
<evidence type="ECO:0000256" key="8">
    <source>
        <dbReference type="RuleBase" id="RU363043"/>
    </source>
</evidence>
<feature type="transmembrane region" description="Helical" evidence="8">
    <location>
        <begin position="409"/>
        <end position="430"/>
    </location>
</feature>
<feature type="transmembrane region" description="Helical" evidence="8">
    <location>
        <begin position="20"/>
        <end position="43"/>
    </location>
</feature>
<evidence type="ECO:0000256" key="3">
    <source>
        <dbReference type="ARBA" id="ARBA00022448"/>
    </source>
</evidence>
<evidence type="ECO:0000256" key="7">
    <source>
        <dbReference type="ARBA" id="ARBA00023136"/>
    </source>
</evidence>
<feature type="transmembrane region" description="Helical" evidence="8">
    <location>
        <begin position="88"/>
        <end position="113"/>
    </location>
</feature>
<gene>
    <name evidence="10" type="ORF">C448_04274</name>
</gene>
<accession>M0MTF6</accession>
<dbReference type="SUPFAM" id="SSF161098">
    <property type="entry name" value="MetI-like"/>
    <property type="match status" value="1"/>
</dbReference>
<dbReference type="PROSITE" id="PS50928">
    <property type="entry name" value="ABC_TM1"/>
    <property type="match status" value="1"/>
</dbReference>
<evidence type="ECO:0000256" key="4">
    <source>
        <dbReference type="ARBA" id="ARBA00022475"/>
    </source>
</evidence>
<keyword evidence="7 8" id="KW-0472">Membrane</keyword>
<evidence type="ECO:0000256" key="5">
    <source>
        <dbReference type="ARBA" id="ARBA00022692"/>
    </source>
</evidence>
<protein>
    <recommendedName>
        <fullName evidence="8">Phosphate transport system permease protein PstA</fullName>
    </recommendedName>
</protein>